<keyword evidence="3" id="KW-0862">Zinc</keyword>
<dbReference type="GO" id="GO:0046872">
    <property type="term" value="F:metal ion binding"/>
    <property type="evidence" value="ECO:0007669"/>
    <property type="project" value="UniProtKB-KW"/>
</dbReference>
<dbReference type="Proteomes" id="UP001151518">
    <property type="component" value="Unassembled WGS sequence"/>
</dbReference>
<proteinExistence type="inferred from homology"/>
<keyword evidence="2" id="KW-0479">Metal-binding</keyword>
<evidence type="ECO:0000313" key="7">
    <source>
        <dbReference type="Proteomes" id="UP001151518"/>
    </source>
</evidence>
<dbReference type="Pfam" id="PF03226">
    <property type="entry name" value="Yippee-Mis18"/>
    <property type="match status" value="1"/>
</dbReference>
<dbReference type="OrthoDB" id="6407410at2759"/>
<dbReference type="InterPro" id="IPR034751">
    <property type="entry name" value="Yippee"/>
</dbReference>
<comment type="caution">
    <text evidence="6">The sequence shown here is derived from an EMBL/GenBank/DDBJ whole genome shotgun (WGS) entry which is preliminary data.</text>
</comment>
<comment type="similarity">
    <text evidence="1 4">Belongs to the yippee family.</text>
</comment>
<sequence length="115" mass="13321">MGYMHKVFLSGKGVYGCSSCETHLAKRDDITSRHYTGQYGRAVLLSNVVNVIYGEEEKRAMTTGVHIVRDISCMGCKKYVGWTYIKAYVPEQRFKEGQFILEREIIHDVSRDWDY</sequence>
<dbReference type="PANTHER" id="PTHR13848">
    <property type="entry name" value="PROTEIN YIPPEE-LIKE CG15309-RELATED"/>
    <property type="match status" value="1"/>
</dbReference>
<evidence type="ECO:0000256" key="2">
    <source>
        <dbReference type="ARBA" id="ARBA00022723"/>
    </source>
</evidence>
<dbReference type="PROSITE" id="PS51792">
    <property type="entry name" value="YIPPEE"/>
    <property type="match status" value="1"/>
</dbReference>
<evidence type="ECO:0000256" key="3">
    <source>
        <dbReference type="ARBA" id="ARBA00022833"/>
    </source>
</evidence>
<protein>
    <recommendedName>
        <fullName evidence="4">Protein yippee-like</fullName>
    </recommendedName>
</protein>
<dbReference type="AlphaFoldDB" id="A0A9W8KWS5"/>
<name>A0A9W8KWS5_9FUNG</name>
<feature type="domain" description="Yippee" evidence="5">
    <location>
        <begin position="13"/>
        <end position="110"/>
    </location>
</feature>
<gene>
    <name evidence="6" type="ORF">GGI25_005092</name>
</gene>
<evidence type="ECO:0000256" key="4">
    <source>
        <dbReference type="RuleBase" id="RU110713"/>
    </source>
</evidence>
<evidence type="ECO:0000259" key="5">
    <source>
        <dbReference type="PROSITE" id="PS51792"/>
    </source>
</evidence>
<evidence type="ECO:0000256" key="1">
    <source>
        <dbReference type="ARBA" id="ARBA00005613"/>
    </source>
</evidence>
<dbReference type="InterPro" id="IPR004910">
    <property type="entry name" value="Yippee/Mis18/Cereblon"/>
</dbReference>
<dbReference type="InterPro" id="IPR039058">
    <property type="entry name" value="Yippee_fam"/>
</dbReference>
<accession>A0A9W8KWS5</accession>
<dbReference type="EMBL" id="JANBTW010000082">
    <property type="protein sequence ID" value="KAJ2672489.1"/>
    <property type="molecule type" value="Genomic_DNA"/>
</dbReference>
<evidence type="ECO:0000313" key="6">
    <source>
        <dbReference type="EMBL" id="KAJ2672489.1"/>
    </source>
</evidence>
<reference evidence="6" key="1">
    <citation type="submission" date="2022-07" db="EMBL/GenBank/DDBJ databases">
        <title>Phylogenomic reconstructions and comparative analyses of Kickxellomycotina fungi.</title>
        <authorList>
            <person name="Reynolds N.K."/>
            <person name="Stajich J.E."/>
            <person name="Barry K."/>
            <person name="Grigoriev I.V."/>
            <person name="Crous P."/>
            <person name="Smith M.E."/>
        </authorList>
    </citation>
    <scope>NUCLEOTIDE SEQUENCE</scope>
    <source>
        <strain evidence="6">NRRL 3115</strain>
    </source>
</reference>
<organism evidence="6 7">
    <name type="scientific">Coemansia spiralis</name>
    <dbReference type="NCBI Taxonomy" id="417178"/>
    <lineage>
        <taxon>Eukaryota</taxon>
        <taxon>Fungi</taxon>
        <taxon>Fungi incertae sedis</taxon>
        <taxon>Zoopagomycota</taxon>
        <taxon>Kickxellomycotina</taxon>
        <taxon>Kickxellomycetes</taxon>
        <taxon>Kickxellales</taxon>
        <taxon>Kickxellaceae</taxon>
        <taxon>Coemansia</taxon>
    </lineage>
</organism>